<dbReference type="Proteomes" id="UP000030652">
    <property type="component" value="Unassembled WGS sequence"/>
</dbReference>
<sequence>MTTMNKYFYLIAIVCLAVLIFSGCTTQRTTTRFMATPMGSVNEDLPINPEKLTTELNDELMIQDEKRRNMLLHKAKAEAEKSKKPDTQKTEEVK</sequence>
<proteinExistence type="predicted"/>
<accession>A0A0B0EI20</accession>
<protein>
    <recommendedName>
        <fullName evidence="4">Lipoprotein</fullName>
    </recommendedName>
</protein>
<evidence type="ECO:0000256" key="1">
    <source>
        <dbReference type="SAM" id="MobiDB-lite"/>
    </source>
</evidence>
<comment type="caution">
    <text evidence="2">The sequence shown here is derived from an EMBL/GenBank/DDBJ whole genome shotgun (WGS) entry which is preliminary data.</text>
</comment>
<reference evidence="2 3" key="1">
    <citation type="submission" date="2014-10" db="EMBL/GenBank/DDBJ databases">
        <title>Draft genome of anammox bacterium scalindua brodae, obtained using differential coverage binning of sequence data from two enrichment reactors.</title>
        <authorList>
            <person name="Speth D.R."/>
            <person name="Russ L."/>
            <person name="Kartal B."/>
            <person name="Op den Camp H.J."/>
            <person name="Dutilh B.E."/>
            <person name="Jetten M.S."/>
        </authorList>
    </citation>
    <scope>NUCLEOTIDE SEQUENCE [LARGE SCALE GENOMIC DNA]</scope>
    <source>
        <strain evidence="2">RU1</strain>
    </source>
</reference>
<evidence type="ECO:0000313" key="2">
    <source>
        <dbReference type="EMBL" id="KHE92219.1"/>
    </source>
</evidence>
<name>A0A0B0EI20_9BACT</name>
<evidence type="ECO:0008006" key="4">
    <source>
        <dbReference type="Google" id="ProtNLM"/>
    </source>
</evidence>
<dbReference type="PROSITE" id="PS51257">
    <property type="entry name" value="PROKAR_LIPOPROTEIN"/>
    <property type="match status" value="1"/>
</dbReference>
<dbReference type="AlphaFoldDB" id="A0A0B0EI20"/>
<feature type="region of interest" description="Disordered" evidence="1">
    <location>
        <begin position="75"/>
        <end position="94"/>
    </location>
</feature>
<organism evidence="2 3">
    <name type="scientific">Candidatus Scalindua brodae</name>
    <dbReference type="NCBI Taxonomy" id="237368"/>
    <lineage>
        <taxon>Bacteria</taxon>
        <taxon>Pseudomonadati</taxon>
        <taxon>Planctomycetota</taxon>
        <taxon>Candidatus Brocadiia</taxon>
        <taxon>Candidatus Brocadiales</taxon>
        <taxon>Candidatus Scalinduaceae</taxon>
        <taxon>Candidatus Scalindua</taxon>
    </lineage>
</organism>
<dbReference type="EMBL" id="JRYO01000144">
    <property type="protein sequence ID" value="KHE92219.1"/>
    <property type="molecule type" value="Genomic_DNA"/>
</dbReference>
<gene>
    <name evidence="2" type="ORF">SCABRO_02039</name>
</gene>
<evidence type="ECO:0000313" key="3">
    <source>
        <dbReference type="Proteomes" id="UP000030652"/>
    </source>
</evidence>